<evidence type="ECO:0000256" key="3">
    <source>
        <dbReference type="ARBA" id="ARBA00023163"/>
    </source>
</evidence>
<gene>
    <name evidence="5" type="ORF">ON753_25955</name>
</gene>
<evidence type="ECO:0000256" key="1">
    <source>
        <dbReference type="ARBA" id="ARBA00023015"/>
    </source>
</evidence>
<comment type="caution">
    <text evidence="5">The sequence shown here is derived from an EMBL/GenBank/DDBJ whole genome shotgun (WGS) entry which is preliminary data.</text>
</comment>
<dbReference type="PROSITE" id="PS01124">
    <property type="entry name" value="HTH_ARAC_FAMILY_2"/>
    <property type="match status" value="1"/>
</dbReference>
<dbReference type="RefSeq" id="WP_265966899.1">
    <property type="nucleotide sequence ID" value="NZ_JAPEVI010000003.1"/>
</dbReference>
<dbReference type="SUPFAM" id="SSF46689">
    <property type="entry name" value="Homeodomain-like"/>
    <property type="match status" value="2"/>
</dbReference>
<evidence type="ECO:0000256" key="2">
    <source>
        <dbReference type="ARBA" id="ARBA00023125"/>
    </source>
</evidence>
<dbReference type="PANTHER" id="PTHR46796">
    <property type="entry name" value="HTH-TYPE TRANSCRIPTIONAL ACTIVATOR RHAS-RELATED"/>
    <property type="match status" value="1"/>
</dbReference>
<sequence>MVESIGSLLSAVPDEWGPKYETTSGAATRTLTGPNSISFNATSHMALVLLTPQPGREIALNSDKRSQFLAPVGTVEIVPCNAELFARWKVPKENLLLALPPEQLARIAGLEFQRDDFEFCPPQPGHVDKKALLLAQLVREEFQQGSSINHLYMDSLITVFSTYLLRNYSVFQNRPGSQHRGGLSPKVRRIVQDYIRANIGQQLSIEHLAGLAELSPSHFLRAFKKTVGKSPHQYILSLRLEEAEQLVIKTDLPLATIASRTGFANHSHLTATMRRYKFTTPSALRRDRILQRARTQR</sequence>
<keyword evidence="6" id="KW-1185">Reference proteome</keyword>
<evidence type="ECO:0000259" key="4">
    <source>
        <dbReference type="PROSITE" id="PS01124"/>
    </source>
</evidence>
<dbReference type="InterPro" id="IPR018060">
    <property type="entry name" value="HTH_AraC"/>
</dbReference>
<evidence type="ECO:0000313" key="6">
    <source>
        <dbReference type="Proteomes" id="UP001300261"/>
    </source>
</evidence>
<evidence type="ECO:0000313" key="5">
    <source>
        <dbReference type="EMBL" id="MCX2725763.1"/>
    </source>
</evidence>
<dbReference type="Gene3D" id="1.10.10.60">
    <property type="entry name" value="Homeodomain-like"/>
    <property type="match status" value="1"/>
</dbReference>
<proteinExistence type="predicted"/>
<dbReference type="Proteomes" id="UP001300261">
    <property type="component" value="Unassembled WGS sequence"/>
</dbReference>
<dbReference type="EMBL" id="JAPEVI010000003">
    <property type="protein sequence ID" value="MCX2725763.1"/>
    <property type="molecule type" value="Genomic_DNA"/>
</dbReference>
<reference evidence="5 6" key="1">
    <citation type="journal article" date="2016" name="Int. J. Syst. Evol. Microbiol.">
        <title>Labrenzia salina sp. nov., isolated from the rhizosphere of the halophyte Arthrocnemum macrostachyum.</title>
        <authorList>
            <person name="Camacho M."/>
            <person name="Redondo-Gomez S."/>
            <person name="Rodriguez-Llorente I."/>
            <person name="Rohde M."/>
            <person name="Sproer C."/>
            <person name="Schumann P."/>
            <person name="Klenk H.P."/>
            <person name="Montero-Calasanz M.D.C."/>
        </authorList>
    </citation>
    <scope>NUCLEOTIDE SEQUENCE [LARGE SCALE GENOMIC DNA]</scope>
    <source>
        <strain evidence="5 6">DSM 29163</strain>
    </source>
</reference>
<dbReference type="PANTHER" id="PTHR46796:SF14">
    <property type="entry name" value="TRANSCRIPTIONAL REGULATORY PROTEIN"/>
    <property type="match status" value="1"/>
</dbReference>
<keyword evidence="1" id="KW-0805">Transcription regulation</keyword>
<dbReference type="SMART" id="SM00342">
    <property type="entry name" value="HTH_ARAC"/>
    <property type="match status" value="1"/>
</dbReference>
<feature type="domain" description="HTH araC/xylS-type" evidence="4">
    <location>
        <begin position="189"/>
        <end position="287"/>
    </location>
</feature>
<organism evidence="5 6">
    <name type="scientific">Roseibium salinum</name>
    <dbReference type="NCBI Taxonomy" id="1604349"/>
    <lineage>
        <taxon>Bacteria</taxon>
        <taxon>Pseudomonadati</taxon>
        <taxon>Pseudomonadota</taxon>
        <taxon>Alphaproteobacteria</taxon>
        <taxon>Hyphomicrobiales</taxon>
        <taxon>Stappiaceae</taxon>
        <taxon>Roseibium</taxon>
    </lineage>
</organism>
<name>A0ABT3R933_9HYPH</name>
<dbReference type="InterPro" id="IPR050204">
    <property type="entry name" value="AraC_XylS_family_regulators"/>
</dbReference>
<dbReference type="InterPro" id="IPR009057">
    <property type="entry name" value="Homeodomain-like_sf"/>
</dbReference>
<keyword evidence="2" id="KW-0238">DNA-binding</keyword>
<keyword evidence="3" id="KW-0804">Transcription</keyword>
<protein>
    <submittedName>
        <fullName evidence="5">Helix-turn-helix domain-containing protein</fullName>
    </submittedName>
</protein>
<dbReference type="Pfam" id="PF12833">
    <property type="entry name" value="HTH_18"/>
    <property type="match status" value="1"/>
</dbReference>
<accession>A0ABT3R933</accession>